<accession>A0A6N4X9T9</accession>
<evidence type="ECO:0000313" key="2">
    <source>
        <dbReference type="Proteomes" id="UP000445144"/>
    </source>
</evidence>
<proteinExistence type="predicted"/>
<gene>
    <name evidence="1" type="ORF">CHRY9293_03123</name>
</gene>
<organism evidence="1 2">
    <name type="scientific">Chryseobacterium potabilaquae</name>
    <dbReference type="NCBI Taxonomy" id="2675057"/>
    <lineage>
        <taxon>Bacteria</taxon>
        <taxon>Pseudomonadati</taxon>
        <taxon>Bacteroidota</taxon>
        <taxon>Flavobacteriia</taxon>
        <taxon>Flavobacteriales</taxon>
        <taxon>Weeksellaceae</taxon>
        <taxon>Chryseobacterium group</taxon>
        <taxon>Chryseobacterium</taxon>
    </lineage>
</organism>
<name>A0A6N4X9T9_9FLAO</name>
<dbReference type="Proteomes" id="UP000445144">
    <property type="component" value="Unassembled WGS sequence"/>
</dbReference>
<reference evidence="1 2" key="1">
    <citation type="submission" date="2020-01" db="EMBL/GenBank/DDBJ databases">
        <authorList>
            <person name="Rodrigo-Torres L."/>
            <person name="Arahal R. D."/>
            <person name="Lucena T."/>
        </authorList>
    </citation>
    <scope>NUCLEOTIDE SEQUENCE [LARGE SCALE GENOMIC DNA]</scope>
    <source>
        <strain evidence="1 2">CECT 9293</strain>
    </source>
</reference>
<dbReference type="AlphaFoldDB" id="A0A6N4X9T9"/>
<evidence type="ECO:0000313" key="1">
    <source>
        <dbReference type="EMBL" id="CAA7197066.1"/>
    </source>
</evidence>
<dbReference type="RefSeq" id="WP_162033776.1">
    <property type="nucleotide sequence ID" value="NZ_CACVBR010000038.1"/>
</dbReference>
<dbReference type="EMBL" id="CACVBR010000038">
    <property type="protein sequence ID" value="CAA7197066.1"/>
    <property type="molecule type" value="Genomic_DNA"/>
</dbReference>
<sequence>MENKFINLERILSVFFLLLISSFYAQVRIANSAANQAAINSSAFIDASSNPTYNQSANVGKGLLYPRTDLTTFTAFSGVPVGIANSYPYYYDGFMVFNTSSTGVAGVGSTEGALCRGFWYYDNPSTSLTGGTWKPFRPGLCSVNPPVVTGLNCSGAINAGSLTQGVAASGVNTQIPYTGGNGESYPVGAAVSSTGVTGLTATLQAGILANGNGTLTYTITGTPSSAGTATFDITFGGQSCSFTRTVDPSGSPVVLNCSGAVSQGGDFIQGIQVTDNNHFTIITFTGGSGSYPAQSIPSTGVLGLTAALQAGNMSTGQLIFVITGVAASVGTASFTFTFEGQTCTFTRNVVSGVDPNPNEVVMCGSSKAWMTHNLGANPNIDPNSISAELHGDKYKWGRATPALTQAQDQSNFGAVSGWATPNAPYETWGTPKSQTDPCPAGFKVPTSTDYAILRDNNTITNIGFSNSIADHMNYGAVVRFYCPATNNTLQFPVSGMRSQQNGELQFRAYFGMYWNSEPGYTNMSSSSVNPGAESWTGIGLSVRCIQE</sequence>
<keyword evidence="2" id="KW-1185">Reference proteome</keyword>
<protein>
    <submittedName>
        <fullName evidence="1">Uncharacterized protein</fullName>
    </submittedName>
</protein>